<keyword evidence="2" id="KW-1185">Reference proteome</keyword>
<reference evidence="2" key="1">
    <citation type="submission" date="2016-04" db="EMBL/GenBank/DDBJ databases">
        <title>Cephalotus genome sequencing.</title>
        <authorList>
            <person name="Fukushima K."/>
            <person name="Hasebe M."/>
            <person name="Fang X."/>
        </authorList>
    </citation>
    <scope>NUCLEOTIDE SEQUENCE [LARGE SCALE GENOMIC DNA]</scope>
    <source>
        <strain evidence="2">cv. St1</strain>
    </source>
</reference>
<evidence type="ECO:0000313" key="2">
    <source>
        <dbReference type="Proteomes" id="UP000187406"/>
    </source>
</evidence>
<sequence length="83" mass="9612">PFEAAYGQKPQRVLDLVSLPQEARASDDCEAFADHICRRVKEFEEAGMVLLYLRKEKYPKRTYHKLKARKFGPGKVLKKICSN</sequence>
<gene>
    <name evidence="1" type="ORF">CFOL_v3_13907</name>
</gene>
<dbReference type="EMBL" id="BDDD01000807">
    <property type="protein sequence ID" value="GAV70409.1"/>
    <property type="molecule type" value="Genomic_DNA"/>
</dbReference>
<evidence type="ECO:0000313" key="1">
    <source>
        <dbReference type="EMBL" id="GAV70409.1"/>
    </source>
</evidence>
<feature type="non-terminal residue" evidence="1">
    <location>
        <position position="83"/>
    </location>
</feature>
<proteinExistence type="predicted"/>
<dbReference type="PANTHER" id="PTHR35046:SF26">
    <property type="entry name" value="RNA-DIRECTED DNA POLYMERASE"/>
    <property type="match status" value="1"/>
</dbReference>
<name>A0A1Q3BR87_CEPFO</name>
<feature type="non-terminal residue" evidence="1">
    <location>
        <position position="1"/>
    </location>
</feature>
<accession>A0A1Q3BR87</accession>
<comment type="caution">
    <text evidence="1">The sequence shown here is derived from an EMBL/GenBank/DDBJ whole genome shotgun (WGS) entry which is preliminary data.</text>
</comment>
<dbReference type="PANTHER" id="PTHR35046">
    <property type="entry name" value="ZINC KNUCKLE (CCHC-TYPE) FAMILY PROTEIN"/>
    <property type="match status" value="1"/>
</dbReference>
<organism evidence="1 2">
    <name type="scientific">Cephalotus follicularis</name>
    <name type="common">Albany pitcher plant</name>
    <dbReference type="NCBI Taxonomy" id="3775"/>
    <lineage>
        <taxon>Eukaryota</taxon>
        <taxon>Viridiplantae</taxon>
        <taxon>Streptophyta</taxon>
        <taxon>Embryophyta</taxon>
        <taxon>Tracheophyta</taxon>
        <taxon>Spermatophyta</taxon>
        <taxon>Magnoliopsida</taxon>
        <taxon>eudicotyledons</taxon>
        <taxon>Gunneridae</taxon>
        <taxon>Pentapetalae</taxon>
        <taxon>rosids</taxon>
        <taxon>fabids</taxon>
        <taxon>Oxalidales</taxon>
        <taxon>Cephalotaceae</taxon>
        <taxon>Cephalotus</taxon>
    </lineage>
</organism>
<dbReference type="AlphaFoldDB" id="A0A1Q3BR87"/>
<dbReference type="InParanoid" id="A0A1Q3BR87"/>
<dbReference type="Proteomes" id="UP000187406">
    <property type="component" value="Unassembled WGS sequence"/>
</dbReference>
<protein>
    <submittedName>
        <fullName evidence="1">Uncharacterized protein</fullName>
    </submittedName>
</protein>